<dbReference type="InterPro" id="IPR027434">
    <property type="entry name" value="Homing_endonucl"/>
</dbReference>
<dbReference type="Proteomes" id="UP000230304">
    <property type="component" value="Unassembled WGS sequence"/>
</dbReference>
<gene>
    <name evidence="1" type="ORF">COS26_02985</name>
</gene>
<protein>
    <recommendedName>
        <fullName evidence="3">Resolvase HTH domain-containing protein</fullName>
    </recommendedName>
</protein>
<proteinExistence type="predicted"/>
<dbReference type="Gene3D" id="3.10.28.10">
    <property type="entry name" value="Homing endonucleases"/>
    <property type="match status" value="1"/>
</dbReference>
<sequence>MINKISRKTRLKIYDLYSRGKLSMGQIAKKLKIGKTSVKRYLKRYKIKIRSSREGQKLRLQQDGKFGGYIKEKLTDRQKRLLIGTLLGDGTLYLDKRGTNARIKIQHSKKDQGYLRIL</sequence>
<name>A0A2M7D798_9BACT</name>
<dbReference type="AlphaFoldDB" id="A0A2M7D798"/>
<reference evidence="2" key="1">
    <citation type="submission" date="2017-09" db="EMBL/GenBank/DDBJ databases">
        <title>Depth-based differentiation of microbial function through sediment-hosted aquifers and enrichment of novel symbionts in the deep terrestrial subsurface.</title>
        <authorList>
            <person name="Probst A.J."/>
            <person name="Ladd B."/>
            <person name="Jarett J.K."/>
            <person name="Geller-Mcgrath D.E."/>
            <person name="Sieber C.M.K."/>
            <person name="Emerson J.B."/>
            <person name="Anantharaman K."/>
            <person name="Thomas B.C."/>
            <person name="Malmstrom R."/>
            <person name="Stieglmeier M."/>
            <person name="Klingl A."/>
            <person name="Woyke T."/>
            <person name="Ryan C.M."/>
            <person name="Banfield J.F."/>
        </authorList>
    </citation>
    <scope>NUCLEOTIDE SEQUENCE [LARGE SCALE GENOMIC DNA]</scope>
</reference>
<dbReference type="EMBL" id="PEUA01000064">
    <property type="protein sequence ID" value="PIV41895.1"/>
    <property type="molecule type" value="Genomic_DNA"/>
</dbReference>
<evidence type="ECO:0000313" key="2">
    <source>
        <dbReference type="Proteomes" id="UP000230304"/>
    </source>
</evidence>
<accession>A0A2M7D798</accession>
<dbReference type="SUPFAM" id="SSF46689">
    <property type="entry name" value="Homeodomain-like"/>
    <property type="match status" value="1"/>
</dbReference>
<evidence type="ECO:0000313" key="1">
    <source>
        <dbReference type="EMBL" id="PIV41895.1"/>
    </source>
</evidence>
<comment type="caution">
    <text evidence="1">The sequence shown here is derived from an EMBL/GenBank/DDBJ whole genome shotgun (WGS) entry which is preliminary data.</text>
</comment>
<evidence type="ECO:0008006" key="3">
    <source>
        <dbReference type="Google" id="ProtNLM"/>
    </source>
</evidence>
<dbReference type="InterPro" id="IPR009057">
    <property type="entry name" value="Homeodomain-like_sf"/>
</dbReference>
<organism evidence="1 2">
    <name type="scientific">Candidatus Nealsonbacteria bacterium CG02_land_8_20_14_3_00_40_11</name>
    <dbReference type="NCBI Taxonomy" id="1974700"/>
    <lineage>
        <taxon>Bacteria</taxon>
        <taxon>Candidatus Nealsoniibacteriota</taxon>
    </lineage>
</organism>